<reference evidence="1" key="1">
    <citation type="submission" date="2021-06" db="EMBL/GenBank/DDBJ databases">
        <authorList>
            <person name="Gannon L."/>
            <person name="Redgwell R T."/>
            <person name="Michniewski S."/>
            <person name="Harrison D C."/>
            <person name="Millard A."/>
        </authorList>
    </citation>
    <scope>NUCLEOTIDE SEQUENCE</scope>
</reference>
<accession>A0A8D9CC45</accession>
<dbReference type="EMBL" id="OU342829">
    <property type="protein sequence ID" value="CAG7580511.1"/>
    <property type="molecule type" value="Genomic_DNA"/>
</dbReference>
<name>A0A8D9CC45_9VIRU</name>
<proteinExistence type="predicted"/>
<gene>
    <name evidence="1" type="ORF">SLAVMIC_00452</name>
</gene>
<organism evidence="1">
    <name type="scientific">uncultured marine phage</name>
    <dbReference type="NCBI Taxonomy" id="707152"/>
    <lineage>
        <taxon>Viruses</taxon>
        <taxon>environmental samples</taxon>
    </lineage>
</organism>
<sequence>MKKFNEFINEDVTDGSVIPNENKSKRKLLFVKGTDMDPDYASIRFENKYGGTPVADIIADPNSYLEFNDEGEWELKVMEFGEIDPKFLEFLFRHDMIDYETVKSQRFYFEEETI</sequence>
<evidence type="ECO:0000313" key="1">
    <source>
        <dbReference type="EMBL" id="CAG7580511.1"/>
    </source>
</evidence>
<protein>
    <submittedName>
        <fullName evidence="1">Uncharacterized protein</fullName>
    </submittedName>
</protein>